<feature type="compositionally biased region" description="Polar residues" evidence="10">
    <location>
        <begin position="481"/>
        <end position="491"/>
    </location>
</feature>
<dbReference type="InterPro" id="IPR036179">
    <property type="entry name" value="Ig-like_dom_sf"/>
</dbReference>
<keyword evidence="2" id="KW-0433">Leucine-rich repeat</keyword>
<dbReference type="FunFam" id="2.60.40.10:FF:000076">
    <property type="entry name" value="Leucine-rich repeat and Ig domain-containing 4"/>
    <property type="match status" value="1"/>
</dbReference>
<dbReference type="Gene3D" id="2.60.40.10">
    <property type="entry name" value="Immunoglobulins"/>
    <property type="match status" value="7"/>
</dbReference>
<reference evidence="12 13" key="1">
    <citation type="submission" date="2019-07" db="EMBL/GenBank/DDBJ databases">
        <title>Chromosome genome assembly for large yellow croaker.</title>
        <authorList>
            <person name="Xiao S."/>
        </authorList>
    </citation>
    <scope>NUCLEOTIDE SEQUENCE [LARGE SCALE GENOMIC DNA]</scope>
    <source>
        <strain evidence="12">JMULYC20181020</strain>
        <tissue evidence="12">Muscle</tissue>
    </source>
</reference>
<evidence type="ECO:0000256" key="9">
    <source>
        <dbReference type="ARBA" id="ARBA00023319"/>
    </source>
</evidence>
<feature type="domain" description="Ig-like" evidence="11">
    <location>
        <begin position="591"/>
        <end position="684"/>
    </location>
</feature>
<dbReference type="EMBL" id="REGW02000002">
    <property type="protein sequence ID" value="KAE8299423.1"/>
    <property type="molecule type" value="Genomic_DNA"/>
</dbReference>
<name>A0A6G0J798_LARCR</name>
<evidence type="ECO:0000259" key="11">
    <source>
        <dbReference type="PROSITE" id="PS50835"/>
    </source>
</evidence>
<dbReference type="InterPro" id="IPR013098">
    <property type="entry name" value="Ig_I-set"/>
</dbReference>
<dbReference type="FunFam" id="2.60.40.10:FF:000032">
    <property type="entry name" value="palladin isoform X1"/>
    <property type="match status" value="1"/>
</dbReference>
<dbReference type="CDD" id="cd00096">
    <property type="entry name" value="Ig"/>
    <property type="match status" value="3"/>
</dbReference>
<evidence type="ECO:0000256" key="6">
    <source>
        <dbReference type="ARBA" id="ARBA00022989"/>
    </source>
</evidence>
<keyword evidence="9" id="KW-0393">Immunoglobulin domain</keyword>
<keyword evidence="5" id="KW-0677">Repeat</keyword>
<dbReference type="InterPro" id="IPR013783">
    <property type="entry name" value="Ig-like_fold"/>
</dbReference>
<evidence type="ECO:0000256" key="1">
    <source>
        <dbReference type="ARBA" id="ARBA00004167"/>
    </source>
</evidence>
<dbReference type="GO" id="GO:0050808">
    <property type="term" value="P:synapse organization"/>
    <property type="evidence" value="ECO:0007669"/>
    <property type="project" value="TreeGrafter"/>
</dbReference>
<dbReference type="InterPro" id="IPR007110">
    <property type="entry name" value="Ig-like_dom"/>
</dbReference>
<comment type="subcellular location">
    <subcellularLocation>
        <location evidence="1">Membrane</location>
        <topology evidence="1">Single-pass membrane protein</topology>
    </subcellularLocation>
</comment>
<gene>
    <name evidence="12" type="ORF">D5F01_LYC01818</name>
</gene>
<evidence type="ECO:0000313" key="13">
    <source>
        <dbReference type="Proteomes" id="UP000424527"/>
    </source>
</evidence>
<feature type="domain" description="Ig-like" evidence="11">
    <location>
        <begin position="285"/>
        <end position="402"/>
    </location>
</feature>
<keyword evidence="8" id="KW-1015">Disulfide bond</keyword>
<dbReference type="SMART" id="SM00409">
    <property type="entry name" value="IG"/>
    <property type="match status" value="5"/>
</dbReference>
<evidence type="ECO:0000256" key="3">
    <source>
        <dbReference type="ARBA" id="ARBA00022692"/>
    </source>
</evidence>
<keyword evidence="7" id="KW-0472">Membrane</keyword>
<accession>A0A6G0J798</accession>
<dbReference type="InterPro" id="IPR003598">
    <property type="entry name" value="Ig_sub2"/>
</dbReference>
<keyword evidence="6" id="KW-1133">Transmembrane helix</keyword>
<evidence type="ECO:0000256" key="10">
    <source>
        <dbReference type="SAM" id="MobiDB-lite"/>
    </source>
</evidence>
<dbReference type="SUPFAM" id="SSF48726">
    <property type="entry name" value="Immunoglobulin"/>
    <property type="match status" value="6"/>
</dbReference>
<dbReference type="InterPro" id="IPR003599">
    <property type="entry name" value="Ig_sub"/>
</dbReference>
<dbReference type="PANTHER" id="PTHR45080:SF8">
    <property type="entry name" value="IG-LIKE DOMAIN-CONTAINING PROTEIN"/>
    <property type="match status" value="1"/>
</dbReference>
<feature type="domain" description="Ig-like" evidence="11">
    <location>
        <begin position="1"/>
        <end position="90"/>
    </location>
</feature>
<dbReference type="GO" id="GO:0030424">
    <property type="term" value="C:axon"/>
    <property type="evidence" value="ECO:0007669"/>
    <property type="project" value="TreeGrafter"/>
</dbReference>
<proteinExistence type="predicted"/>
<dbReference type="Pfam" id="PF07679">
    <property type="entry name" value="I-set"/>
    <property type="match status" value="1"/>
</dbReference>
<organism evidence="12 13">
    <name type="scientific">Larimichthys crocea</name>
    <name type="common">Large yellow croaker</name>
    <name type="synonym">Pseudosciaena crocea</name>
    <dbReference type="NCBI Taxonomy" id="215358"/>
    <lineage>
        <taxon>Eukaryota</taxon>
        <taxon>Metazoa</taxon>
        <taxon>Chordata</taxon>
        <taxon>Craniata</taxon>
        <taxon>Vertebrata</taxon>
        <taxon>Euteleostomi</taxon>
        <taxon>Actinopterygii</taxon>
        <taxon>Neopterygii</taxon>
        <taxon>Teleostei</taxon>
        <taxon>Neoteleostei</taxon>
        <taxon>Acanthomorphata</taxon>
        <taxon>Eupercaria</taxon>
        <taxon>Sciaenidae</taxon>
        <taxon>Larimichthys</taxon>
    </lineage>
</organism>
<dbReference type="Pfam" id="PF13927">
    <property type="entry name" value="Ig_3"/>
    <property type="match status" value="2"/>
</dbReference>
<keyword evidence="3" id="KW-0812">Transmembrane</keyword>
<dbReference type="FunFam" id="2.60.40.10:FF:001377">
    <property type="entry name" value="Matrix remodeling associated 5"/>
    <property type="match status" value="1"/>
</dbReference>
<evidence type="ECO:0000256" key="8">
    <source>
        <dbReference type="ARBA" id="ARBA00023157"/>
    </source>
</evidence>
<evidence type="ECO:0000313" key="12">
    <source>
        <dbReference type="EMBL" id="KAE8299423.1"/>
    </source>
</evidence>
<keyword evidence="4" id="KW-0732">Signal</keyword>
<evidence type="ECO:0000256" key="4">
    <source>
        <dbReference type="ARBA" id="ARBA00022729"/>
    </source>
</evidence>
<dbReference type="SMART" id="SM00408">
    <property type="entry name" value="IGc2"/>
    <property type="match status" value="5"/>
</dbReference>
<evidence type="ECO:0000256" key="7">
    <source>
        <dbReference type="ARBA" id="ARBA00023136"/>
    </source>
</evidence>
<feature type="region of interest" description="Disordered" evidence="10">
    <location>
        <begin position="465"/>
        <end position="491"/>
    </location>
</feature>
<feature type="domain" description="Ig-like" evidence="11">
    <location>
        <begin position="488"/>
        <end position="578"/>
    </location>
</feature>
<feature type="region of interest" description="Disordered" evidence="10">
    <location>
        <begin position="400"/>
        <end position="421"/>
    </location>
</feature>
<sequence length="686" mass="73587">MQLASYREATIHQGGEVHLECQADGVPTPLLSWVLPDRSVLTSTARSTSRITMDTNGTLHILQPLPSDRGVYRCVASNSAGAASASVRVHVSSLPPVIQQHKEQHLLMSPGMPVYAQCSARGAPPPTLRWRIPDGTLVRPSQFLHGPTNNTKVSPSIVNNARVTSSSSTDKSRASAVLHPLPLSPFSKARIVSTSPSITTVHYGGLLQLHCSVIGNPSPIIIWRTASRKLVDMHFSFDRRLKVHPNGTLSVQAVTEKDAGDYLCIARNKVADDYRLLRVSVATKPAKIEPRQPLNQMVLFGKPLKVDCQASGLPDPAVHWSLPDGTMVNSVLQGEGSPPPRVSWLLSGNGVLPAPYYGSRLTVHRNGSLELRGVRVTDGGTLVCVVRGERGETRIQVELEVSEPQQEAKSPHRGAVEGPVKESGLIEVSRSGASLDSAQTLSSRPVLPEKLIQESQLLKSLYTEGPPLLAAPHPAGPPPRSTGSASQPAVNTKTAPLVSIINGETLRLSCPASQTHGNTQGSLIWTMPSGKVLSRGESSDSGQYLVQQDGTLTVQHASVFDRGAYTCRSTSNDSSSVSVVTVPVIVIAYPPRITTGPSPVTYTRPGVAVELPCLTIATPRATVTWETPDLTQLRVMGQARIYGNRYLSPQGSLVIQNPTSRDTGFYRCTAKNVIGVDTKSTYLHVI</sequence>
<dbReference type="PANTHER" id="PTHR45080">
    <property type="entry name" value="CONTACTIN 5"/>
    <property type="match status" value="1"/>
</dbReference>
<dbReference type="GO" id="GO:0043025">
    <property type="term" value="C:neuronal cell body"/>
    <property type="evidence" value="ECO:0007669"/>
    <property type="project" value="TreeGrafter"/>
</dbReference>
<comment type="caution">
    <text evidence="12">The sequence shown here is derived from an EMBL/GenBank/DDBJ whole genome shotgun (WGS) entry which is preliminary data.</text>
</comment>
<evidence type="ECO:0000256" key="2">
    <source>
        <dbReference type="ARBA" id="ARBA00022614"/>
    </source>
</evidence>
<dbReference type="GO" id="GO:0007156">
    <property type="term" value="P:homophilic cell adhesion via plasma membrane adhesion molecules"/>
    <property type="evidence" value="ECO:0007669"/>
    <property type="project" value="TreeGrafter"/>
</dbReference>
<dbReference type="GO" id="GO:0005886">
    <property type="term" value="C:plasma membrane"/>
    <property type="evidence" value="ECO:0007669"/>
    <property type="project" value="TreeGrafter"/>
</dbReference>
<dbReference type="PROSITE" id="PS50835">
    <property type="entry name" value="IG_LIKE"/>
    <property type="match status" value="5"/>
</dbReference>
<protein>
    <submittedName>
        <fullName evidence="12">Matrix-remodeling-associated protein 5</fullName>
    </submittedName>
</protein>
<dbReference type="InterPro" id="IPR050958">
    <property type="entry name" value="Cell_Adh-Cytoskel_Orgn"/>
</dbReference>
<dbReference type="GO" id="GO:0008046">
    <property type="term" value="F:axon guidance receptor activity"/>
    <property type="evidence" value="ECO:0007669"/>
    <property type="project" value="TreeGrafter"/>
</dbReference>
<dbReference type="AlphaFoldDB" id="A0A6G0J798"/>
<keyword evidence="13" id="KW-1185">Reference proteome</keyword>
<feature type="domain" description="Ig-like" evidence="11">
    <location>
        <begin position="185"/>
        <end position="280"/>
    </location>
</feature>
<evidence type="ECO:0000256" key="5">
    <source>
        <dbReference type="ARBA" id="ARBA00022737"/>
    </source>
</evidence>
<dbReference type="Proteomes" id="UP000424527">
    <property type="component" value="Unassembled WGS sequence"/>
</dbReference>